<gene>
    <name evidence="1" type="ORF">MXMO3_00152</name>
</gene>
<dbReference type="EMBL" id="CP021330">
    <property type="protein sequence ID" value="AVX02700.1"/>
    <property type="molecule type" value="Genomic_DNA"/>
</dbReference>
<dbReference type="AlphaFoldDB" id="A0A2R4M9K4"/>
<evidence type="ECO:0000313" key="2">
    <source>
        <dbReference type="Proteomes" id="UP000258927"/>
    </source>
</evidence>
<dbReference type="RefSeq" id="WP_117394622.1">
    <property type="nucleotide sequence ID" value="NZ_CP021330.1"/>
</dbReference>
<sequence>MHRLTSISAKIGVAIFSILLLVHGAAAARILTIEKNPASIELQSAFINGQRVEIVAQADQYAFIELEDGAQCYATLSLIAENGRFLRKQLNLCDAEWQVALNFGDTGAGPSVRTITIVPSQDNVRILALSFDGEPQPFTAFPNSNRVEFDIRRGPSGFKCVGELSAALSGADDFERTVDLCSFGNEVILDVEPTRYYEILTVRSGGDDKIIDIKLNGEELNIIRHIGNDARTRVFADNSGINCTGNLEVEFASGATGQGQLDLCGSNFDVTITPKPQYASDTNLRAGYTWRFNAPKSEEDIASLEFKARSFNRTGFSAVCEPGSRRATIYLDGFPARANLPRRTRINWTTGRYNGVVNGDRGQSPLASGPAPSFSKSTDDRLWKGLISGANFTGIANDNHRLTLSLNGSAGPVREFLQACNTRFNGPSVYGDVTDDSSLKWSTPPSRRDGDLRLVFGDVTTDRIGLEARCTPQEDVVRIMFASAPRGLTSGRNVNVQWRVGDDNGRVRATTRTVEGYDWGALPVAAIDTRDPMWRALALGNIVRWSINDEQTATYSLKGSGAAIRRFLNGCRPPSQPDIGDGGDSDFGVDPDRPTTGNEAVDTIINIFDLINQQSDSNVNINITTQSAAARQALNNYRADPNYMCGLSASSQPMGNRAVSIGFKNDRGRPVEVYEIAGNGQRQYVRDVPPNARLQLTRNAGQGFEVRSPNGGCLTTMVATNADIEYRINPSMGGADPDVVAKSYNCSGREVVALIEPNKGTALVDGQYALHRARVNGSFANVWGNVRAKITNQELVLEEGGTTRLSCRAR</sequence>
<organism evidence="1 2">
    <name type="scientific">Maritalea myrionectae</name>
    <dbReference type="NCBI Taxonomy" id="454601"/>
    <lineage>
        <taxon>Bacteria</taxon>
        <taxon>Pseudomonadati</taxon>
        <taxon>Pseudomonadota</taxon>
        <taxon>Alphaproteobacteria</taxon>
        <taxon>Hyphomicrobiales</taxon>
        <taxon>Devosiaceae</taxon>
        <taxon>Maritalea</taxon>
    </lineage>
</organism>
<evidence type="ECO:0000313" key="1">
    <source>
        <dbReference type="EMBL" id="AVX02700.1"/>
    </source>
</evidence>
<name>A0A2R4M9K4_9HYPH</name>
<dbReference type="Proteomes" id="UP000258927">
    <property type="component" value="Chromosome"/>
</dbReference>
<dbReference type="STRING" id="1122213.GCA_000423365_02868"/>
<evidence type="ECO:0008006" key="3">
    <source>
        <dbReference type="Google" id="ProtNLM"/>
    </source>
</evidence>
<proteinExistence type="predicted"/>
<keyword evidence="2" id="KW-1185">Reference proteome</keyword>
<accession>A0A2R4M9K4</accession>
<protein>
    <recommendedName>
        <fullName evidence="3">C-type lysozyme inhibitor domain-containing protein</fullName>
    </recommendedName>
</protein>
<dbReference type="KEGG" id="mmyr:MXMO3_00152"/>
<reference evidence="1 2" key="1">
    <citation type="submission" date="2017-05" db="EMBL/GenBank/DDBJ databases">
        <title>Genome Analysis of Maritalea myrionectae HL2708#5.</title>
        <authorList>
            <consortium name="Cotde Inc.-PKNU"/>
            <person name="Jang D."/>
            <person name="Oh H.-M."/>
        </authorList>
    </citation>
    <scope>NUCLEOTIDE SEQUENCE [LARGE SCALE GENOMIC DNA]</scope>
    <source>
        <strain evidence="1 2">HL2708#5</strain>
    </source>
</reference>